<reference evidence="1" key="1">
    <citation type="journal article" date="2020" name="Nature">
        <title>Giant virus diversity and host interactions through global metagenomics.</title>
        <authorList>
            <person name="Schulz F."/>
            <person name="Roux S."/>
            <person name="Paez-Espino D."/>
            <person name="Jungbluth S."/>
            <person name="Walsh D.A."/>
            <person name="Denef V.J."/>
            <person name="McMahon K.D."/>
            <person name="Konstantinidis K.T."/>
            <person name="Eloe-Fadrosh E.A."/>
            <person name="Kyrpides N.C."/>
            <person name="Woyke T."/>
        </authorList>
    </citation>
    <scope>NUCLEOTIDE SEQUENCE</scope>
    <source>
        <strain evidence="1">GVMAG-M-3300023174-207</strain>
    </source>
</reference>
<evidence type="ECO:0000313" key="1">
    <source>
        <dbReference type="EMBL" id="QHT16968.1"/>
    </source>
</evidence>
<name>A0A6C0DJ47_9ZZZZ</name>
<accession>A0A6C0DJ47</accession>
<dbReference type="EMBL" id="MN739628">
    <property type="protein sequence ID" value="QHT16968.1"/>
    <property type="molecule type" value="Genomic_DNA"/>
</dbReference>
<sequence length="973" mass="113405">MSITREKKRKIIEPKDNEVIEPEEEVIEPEEEVIDPNVKERQLKNALYLLLKPKIEKINVPKTKKRLENTYNQLMKRQKPTLERNVSKYIDKLSKDIEKLTKSIDIIVEADKKVKSVSSSQSIESSPKIIPSEQKEALLYAGLNEDNIVKYGIVGEYKDDLSNWWVKKDGTYEEDKLNLVADLEQDYHDYYNNIYTPKQLAKTYNKIATSFIIQKIDKCEGKTIIHYLFFIKKHPKFALPTLLWIDTFHDFKEERLNQGKRNLNEIIDHLCFKIYGHRWRGLAEGGKKEVENDGSKCYTIRHYYNFDKMYQNSFFNFNDKYEVTGFHPDVKHTVLKPLVVDVDGNKLEVAKLLYDVSNIFMDASEGWEGDFLYAYLMYNFDFNMDNKDGLIQNLKDIFWNEIKAYKDDEYSIPYYAKDVDKGSSNFFKGTNVILPASLFDANRSNSSQVIEEFVPIEKTIIPLCSGYDFVYKYTGSFCNLTLEYSNDKKSHTLCDNIANDYFSNNSSCVNTKKSDKYPGTIKDFIGALSNYKIEQKETELNYDIDYHIETLLRLIRAKKYTKDILKNINDTLKAIKKSVSYIYFLGNMNKGCVKLPNGQGMSPGDCVSVVIGLLINVLLSNKNSKIKYKQDHPLSPISCKYLDFWVALKRIGDFGQIMQCKQLGIPLFTNDNMQLLISMAACSSAVWTGDNAKVLWYDSTQDAILCNKLNPDFVARVCDKKRLNDDDKNIYIHDALMHLNSLPTREDYTKLITYSKILNKFTDITFDDYFNNVFNPNIMNSILSAIESSDQIKEQELKKELKQYIYLKIQEQIGFIDEKIQEQYLPELQTLKTNLQEVFEKELKELQEVFEKELKELQVKLQAQLTPQTTLQLQAKLQAELQDKIKAKPPLKYIVDQQLKFNPTGDTNYIPYRKVKEMLVKTSYYIESKIDEKLSDINNIRRNGCIITVDDKEEEMKEAYGEYHHDKIKKSKP</sequence>
<proteinExistence type="predicted"/>
<organism evidence="1">
    <name type="scientific">viral metagenome</name>
    <dbReference type="NCBI Taxonomy" id="1070528"/>
    <lineage>
        <taxon>unclassified sequences</taxon>
        <taxon>metagenomes</taxon>
        <taxon>organismal metagenomes</taxon>
    </lineage>
</organism>
<protein>
    <submittedName>
        <fullName evidence="1">Uncharacterized protein</fullName>
    </submittedName>
</protein>
<dbReference type="AlphaFoldDB" id="A0A6C0DJ47"/>